<name>A0AA36UHL9_9NEIS</name>
<reference evidence="2 3" key="1">
    <citation type="submission" date="2011-05" db="EMBL/GenBank/DDBJ databases">
        <authorList>
            <person name="Muzny D."/>
            <person name="Qin X."/>
            <person name="Deng J."/>
            <person name="Jiang H."/>
            <person name="Liu Y."/>
            <person name="Qu J."/>
            <person name="Song X.-Z."/>
            <person name="Zhang L."/>
            <person name="Thornton R."/>
            <person name="Coyle M."/>
            <person name="Francisco L."/>
            <person name="Jackson L."/>
            <person name="Javaid M."/>
            <person name="Korchina V."/>
            <person name="Kovar C."/>
            <person name="Mata R."/>
            <person name="Mathew T."/>
            <person name="Ngo R."/>
            <person name="Nguyen L."/>
            <person name="Nguyen N."/>
            <person name="Okwuonu G."/>
            <person name="Ongeri F."/>
            <person name="Pham C."/>
            <person name="Simmons D."/>
            <person name="Wilczek-Boney K."/>
            <person name="Hale W."/>
            <person name="Jakkamsetti A."/>
            <person name="Pham P."/>
            <person name="Ruth R."/>
            <person name="San Lucas F."/>
            <person name="Warren J."/>
            <person name="Zhang J."/>
            <person name="Zhao Z."/>
            <person name="Zhou C."/>
            <person name="Zhu D."/>
            <person name="Lee S."/>
            <person name="Bess C."/>
            <person name="Blankenburg K."/>
            <person name="Forbes L."/>
            <person name="Fu Q."/>
            <person name="Gubbala S."/>
            <person name="Hirani K."/>
            <person name="Jayaseelan J.C."/>
            <person name="Lara F."/>
            <person name="Munidasa M."/>
            <person name="Palculict T."/>
            <person name="Patil S."/>
            <person name="Pu L.-L."/>
            <person name="Saada N."/>
            <person name="Tang L."/>
            <person name="Weissenberger G."/>
            <person name="Zhu Y."/>
            <person name="Hemphill L."/>
            <person name="Shang Y."/>
            <person name="Youmans B."/>
            <person name="Ayvaz T."/>
            <person name="Ross M."/>
            <person name="Santibanez J."/>
            <person name="Aqrawi P."/>
            <person name="Gross S."/>
            <person name="Joshi V."/>
            <person name="Fowler G."/>
            <person name="Nazareth L."/>
            <person name="Reid J."/>
            <person name="Worley K."/>
            <person name="Petrosino J."/>
            <person name="Highlander S."/>
            <person name="Gibbs R."/>
        </authorList>
    </citation>
    <scope>NUCLEOTIDE SEQUENCE [LARGE SCALE GENOMIC DNA]</scope>
    <source>
        <strain evidence="2 3">ATCC 33926</strain>
    </source>
</reference>
<dbReference type="Gene3D" id="1.20.1420.60">
    <property type="match status" value="1"/>
</dbReference>
<comment type="caution">
    <text evidence="2">The sequence shown here is derived from an EMBL/GenBank/DDBJ whole genome shotgun (WGS) entry which is preliminary data.</text>
</comment>
<protein>
    <recommendedName>
        <fullName evidence="1">DNA mimic protein DMP19 C-terminal domain-containing protein</fullName>
    </recommendedName>
</protein>
<dbReference type="InterPro" id="IPR025402">
    <property type="entry name" value="DMP19_C"/>
</dbReference>
<evidence type="ECO:0000313" key="2">
    <source>
        <dbReference type="EMBL" id="EGQ74366.1"/>
    </source>
</evidence>
<dbReference type="AlphaFoldDB" id="A0AA36UHL9"/>
<dbReference type="EMBL" id="AFQE01000140">
    <property type="protein sequence ID" value="EGQ74366.1"/>
    <property type="molecule type" value="Genomic_DNA"/>
</dbReference>
<accession>A0AA36UHL9</accession>
<evidence type="ECO:0000313" key="3">
    <source>
        <dbReference type="Proteomes" id="UP000004982"/>
    </source>
</evidence>
<dbReference type="Pfam" id="PF14300">
    <property type="entry name" value="DMP19"/>
    <property type="match status" value="1"/>
</dbReference>
<organism evidence="2 3">
    <name type="scientific">Neisseria macacae ATCC 33926</name>
    <dbReference type="NCBI Taxonomy" id="997348"/>
    <lineage>
        <taxon>Bacteria</taxon>
        <taxon>Pseudomonadati</taxon>
        <taxon>Pseudomonadota</taxon>
        <taxon>Betaproteobacteria</taxon>
        <taxon>Neisseriales</taxon>
        <taxon>Neisseriaceae</taxon>
        <taxon>Neisseria</taxon>
    </lineage>
</organism>
<feature type="domain" description="DNA mimic protein DMP19 C-terminal" evidence="1">
    <location>
        <begin position="45"/>
        <end position="159"/>
    </location>
</feature>
<gene>
    <name evidence="2" type="ORF">HMPREF9418_2810</name>
</gene>
<sequence>MDFNMTTLFRQDDLNPQDAAEFLYTLSAAYLDYTDAAGDEEMRCLNDEQHTLTAYCYLDSQVQEGGFVQLIAAGYGEYVFHNPVADSLRRWRIKPTPKILDKAKALYERDGAKIEEMADSGASLDEIRAEFPDFEELDGEYYEIADDDMAAAVAYVLANWEKFTEIAD</sequence>
<evidence type="ECO:0000259" key="1">
    <source>
        <dbReference type="Pfam" id="PF14300"/>
    </source>
</evidence>
<dbReference type="Proteomes" id="UP000004982">
    <property type="component" value="Unassembled WGS sequence"/>
</dbReference>
<proteinExistence type="predicted"/>